<sequence>MMVQQHRKRVLFYLCKISVVMAILYLARLDTKLNDFINKKIKGFSKQITDVPSKAKYEVNKTLVARMAEVNLDEYEAKLNTHASNERVIILALVDAAFFDMTLNFYETSIEKYNITNYLFIASDYQTCEIFVNKDIHCYVYMIDNNANKATIYKSFAFNQKMNIRTYFILDALKLGFTVLHTDVDIVFFSNPLENLYSSVHSDVACLSDNGVCNAGFIYIKPSNFSIDIYRRMKNLALETKLDDQTALNRALASVRKQNGKVMKRHQLLDINKYQCGLKYFEQGHRYFADSATCPQCIVVHNNWIVSKEAKRYRFREVLLWSYDDNGYYSNDTAKYLIYSNAPTTKLYSSNTEIDALKTALYLGHVLSRVVILPRFHLYDTKSSTKQGAERPLNNWIKMSSFDDQFYKKYRERSFLDHIKVPLRIRRNITSPFWIKTHQSITMIGEHPPGVNVLAPTDENSVTTEEIVKWFGRERSVILKFHSLYGIFGNSSIPASEVSLCEKLKF</sequence>
<accession>A0AAD9IQZ1</accession>
<feature type="domain" description="Nucleotide-diphospho-sugar transferase" evidence="2">
    <location>
        <begin position="115"/>
        <end position="315"/>
    </location>
</feature>
<feature type="transmembrane region" description="Helical" evidence="1">
    <location>
        <begin position="10"/>
        <end position="27"/>
    </location>
</feature>
<gene>
    <name evidence="3" type="ORF">LSH36_2067g00000</name>
</gene>
<reference evidence="3" key="1">
    <citation type="journal article" date="2023" name="Mol. Biol. Evol.">
        <title>Third-Generation Sequencing Reveals the Adaptive Role of the Epigenome in Three Deep-Sea Polychaetes.</title>
        <authorList>
            <person name="Perez M."/>
            <person name="Aroh O."/>
            <person name="Sun Y."/>
            <person name="Lan Y."/>
            <person name="Juniper S.K."/>
            <person name="Young C.R."/>
            <person name="Angers B."/>
            <person name="Qian P.Y."/>
        </authorList>
    </citation>
    <scope>NUCLEOTIDE SEQUENCE</scope>
    <source>
        <strain evidence="3">P08H-3</strain>
    </source>
</reference>
<comment type="caution">
    <text evidence="3">The sequence shown here is derived from an EMBL/GenBank/DDBJ whole genome shotgun (WGS) entry which is preliminary data.</text>
</comment>
<dbReference type="AlphaFoldDB" id="A0AAD9IQZ1"/>
<evidence type="ECO:0000313" key="3">
    <source>
        <dbReference type="EMBL" id="KAK2139069.1"/>
    </source>
</evidence>
<dbReference type="GO" id="GO:0005794">
    <property type="term" value="C:Golgi apparatus"/>
    <property type="evidence" value="ECO:0007669"/>
    <property type="project" value="TreeGrafter"/>
</dbReference>
<dbReference type="PANTHER" id="PTHR47032:SF1">
    <property type="entry name" value="UDP-D-XYLOSE:L-FUCOSE ALPHA-1,3-D-XYLOSYLTRANSFERASE-RELATED"/>
    <property type="match status" value="1"/>
</dbReference>
<keyword evidence="4" id="KW-1185">Reference proteome</keyword>
<evidence type="ECO:0000313" key="4">
    <source>
        <dbReference type="Proteomes" id="UP001208570"/>
    </source>
</evidence>
<evidence type="ECO:0000259" key="2">
    <source>
        <dbReference type="Pfam" id="PF03407"/>
    </source>
</evidence>
<dbReference type="GO" id="GO:0016757">
    <property type="term" value="F:glycosyltransferase activity"/>
    <property type="evidence" value="ECO:0007669"/>
    <property type="project" value="TreeGrafter"/>
</dbReference>
<keyword evidence="1" id="KW-0812">Transmembrane</keyword>
<keyword evidence="1" id="KW-1133">Transmembrane helix</keyword>
<protein>
    <recommendedName>
        <fullName evidence="2">Nucleotide-diphospho-sugar transferase domain-containing protein</fullName>
    </recommendedName>
</protein>
<organism evidence="3 4">
    <name type="scientific">Paralvinella palmiformis</name>
    <dbReference type="NCBI Taxonomy" id="53620"/>
    <lineage>
        <taxon>Eukaryota</taxon>
        <taxon>Metazoa</taxon>
        <taxon>Spiralia</taxon>
        <taxon>Lophotrochozoa</taxon>
        <taxon>Annelida</taxon>
        <taxon>Polychaeta</taxon>
        <taxon>Sedentaria</taxon>
        <taxon>Canalipalpata</taxon>
        <taxon>Terebellida</taxon>
        <taxon>Terebelliformia</taxon>
        <taxon>Alvinellidae</taxon>
        <taxon>Paralvinella</taxon>
    </lineage>
</organism>
<name>A0AAD9IQZ1_9ANNE</name>
<dbReference type="PANTHER" id="PTHR47032">
    <property type="entry name" value="UDP-D-XYLOSE:L-FUCOSE ALPHA-1,3-D-XYLOSYLTRANSFERASE-RELATED"/>
    <property type="match status" value="1"/>
</dbReference>
<dbReference type="InterPro" id="IPR052636">
    <property type="entry name" value="UDP-D-xylose:L-fucose_XylT"/>
</dbReference>
<keyword evidence="1" id="KW-0472">Membrane</keyword>
<dbReference type="Proteomes" id="UP001208570">
    <property type="component" value="Unassembled WGS sequence"/>
</dbReference>
<evidence type="ECO:0000256" key="1">
    <source>
        <dbReference type="SAM" id="Phobius"/>
    </source>
</evidence>
<dbReference type="EMBL" id="JAODUP010002061">
    <property type="protein sequence ID" value="KAK2139069.1"/>
    <property type="molecule type" value="Genomic_DNA"/>
</dbReference>
<dbReference type="Pfam" id="PF03407">
    <property type="entry name" value="Nucleotid_trans"/>
    <property type="match status" value="1"/>
</dbReference>
<dbReference type="InterPro" id="IPR005069">
    <property type="entry name" value="Nucl-diP-sugar_transferase"/>
</dbReference>
<proteinExistence type="predicted"/>